<dbReference type="SUPFAM" id="SSF55073">
    <property type="entry name" value="Nucleotide cyclase"/>
    <property type="match status" value="1"/>
</dbReference>
<dbReference type="InterPro" id="IPR000160">
    <property type="entry name" value="GGDEF_dom"/>
</dbReference>
<dbReference type="InterPro" id="IPR003607">
    <property type="entry name" value="HD/PDEase_dom"/>
</dbReference>
<sequence>MNVMNHKDFNTLIQTYIEQLSHSDKSSFKFTKSEDTMFKSSSMLVEAFEHVHHGIIILNHKGRIRLMNKPAKKALHCHDDTISGQTYTCLFQPKNIPLIHKIDDEQFAFTYSNNQTSTFNLTFKYLSGHKYVMITLRDLTDMNHLHQQLAETNFRFDKLMQHTSDVLLRLTKKGTITYYHCGEMMSLKLNARQYLHKNVFELLPVDLAKQVISTAKKVLASNQLQTFKAHLDIKQKKYYFLVRMFKDVDDQVMCLARDISEKISIENKLEYYNIYDSLTGLYNRTYFEDRLDYYDDPAFLPMGLVICDLNGLKLVNDTLGHSMGDSIIKESSRIIKSALSNYEEACRIGGDEFAVFFPNCNRALLEKYKTTIMNGLDTYNTSHPKLPLSLSIGYSLKETMDTDMESVFVAADNNMYHEKLLMGIKNRNTMMEGLIQSVTHKEYKTEAQKKALNDYVVKLAKAIHYPHQNMDNLKLFVDFHDIGEVSIPDYILYKKEPLTVEEIEWIKRHSEVGYKISLSIPHLFHIADWILKHHEWWNGEGYPLNIKGSDIPLECRLFAIVEGYMAMISEKPYKKALSKEEAIEELRSCAGEQFDPFIVEQFIKLLKKQDTLTGNDDV</sequence>
<gene>
    <name evidence="3" type="ORF">HZI73_04230</name>
</gene>
<dbReference type="Gene3D" id="1.10.3210.10">
    <property type="entry name" value="Hypothetical protein af1432"/>
    <property type="match status" value="1"/>
</dbReference>
<reference evidence="3" key="1">
    <citation type="submission" date="2020-07" db="EMBL/GenBank/DDBJ databases">
        <title>Vallitalea pronyensis genome.</title>
        <authorList>
            <person name="Postec A."/>
        </authorList>
    </citation>
    <scope>NUCLEOTIDE SEQUENCE</scope>
    <source>
        <strain evidence="3">FatNI3</strain>
    </source>
</reference>
<dbReference type="PANTHER" id="PTHR45228">
    <property type="entry name" value="CYCLIC DI-GMP PHOSPHODIESTERASE TM_0186-RELATED"/>
    <property type="match status" value="1"/>
</dbReference>
<feature type="domain" description="GGDEF" evidence="1">
    <location>
        <begin position="300"/>
        <end position="433"/>
    </location>
</feature>
<name>A0A8J8MHY2_9FIRM</name>
<dbReference type="Gene3D" id="3.30.70.270">
    <property type="match status" value="1"/>
</dbReference>
<protein>
    <submittedName>
        <fullName evidence="3">Diguanylate cyclase</fullName>
    </submittedName>
</protein>
<dbReference type="CDD" id="cd01949">
    <property type="entry name" value="GGDEF"/>
    <property type="match status" value="1"/>
</dbReference>
<dbReference type="InterPro" id="IPR043128">
    <property type="entry name" value="Rev_trsase/Diguanyl_cyclase"/>
</dbReference>
<evidence type="ECO:0000313" key="3">
    <source>
        <dbReference type="EMBL" id="QUI21548.1"/>
    </source>
</evidence>
<dbReference type="EMBL" id="CP058649">
    <property type="protein sequence ID" value="QUI21548.1"/>
    <property type="molecule type" value="Genomic_DNA"/>
</dbReference>
<dbReference type="InterPro" id="IPR035965">
    <property type="entry name" value="PAS-like_dom_sf"/>
</dbReference>
<dbReference type="SUPFAM" id="SSF109604">
    <property type="entry name" value="HD-domain/PDEase-like"/>
    <property type="match status" value="1"/>
</dbReference>
<dbReference type="RefSeq" id="WP_212697018.1">
    <property type="nucleotide sequence ID" value="NZ_CP058649.1"/>
</dbReference>
<organism evidence="3 4">
    <name type="scientific">Vallitalea pronyensis</name>
    <dbReference type="NCBI Taxonomy" id="1348613"/>
    <lineage>
        <taxon>Bacteria</taxon>
        <taxon>Bacillati</taxon>
        <taxon>Bacillota</taxon>
        <taxon>Clostridia</taxon>
        <taxon>Lachnospirales</taxon>
        <taxon>Vallitaleaceae</taxon>
        <taxon>Vallitalea</taxon>
    </lineage>
</organism>
<dbReference type="KEGG" id="vpy:HZI73_04230"/>
<feature type="domain" description="HD-GYP" evidence="2">
    <location>
        <begin position="423"/>
        <end position="618"/>
    </location>
</feature>
<evidence type="ECO:0000259" key="2">
    <source>
        <dbReference type="PROSITE" id="PS51832"/>
    </source>
</evidence>
<dbReference type="InterPro" id="IPR037522">
    <property type="entry name" value="HD_GYP_dom"/>
</dbReference>
<dbReference type="InterPro" id="IPR029787">
    <property type="entry name" value="Nucleotide_cyclase"/>
</dbReference>
<dbReference type="CDD" id="cd00077">
    <property type="entry name" value="HDc"/>
    <property type="match status" value="1"/>
</dbReference>
<dbReference type="Pfam" id="PF00990">
    <property type="entry name" value="GGDEF"/>
    <property type="match status" value="1"/>
</dbReference>
<proteinExistence type="predicted"/>
<dbReference type="Pfam" id="PF13487">
    <property type="entry name" value="HD_5"/>
    <property type="match status" value="1"/>
</dbReference>
<dbReference type="PANTHER" id="PTHR45228:SF1">
    <property type="entry name" value="CYCLIC DI-GMP PHOSPHODIESTERASE TM_0186"/>
    <property type="match status" value="1"/>
</dbReference>
<dbReference type="InterPro" id="IPR052020">
    <property type="entry name" value="Cyclic_di-GMP/3'3'-cGAMP_PDE"/>
</dbReference>
<evidence type="ECO:0000313" key="4">
    <source>
        <dbReference type="Proteomes" id="UP000683246"/>
    </source>
</evidence>
<evidence type="ECO:0000259" key="1">
    <source>
        <dbReference type="PROSITE" id="PS50887"/>
    </source>
</evidence>
<dbReference type="NCBIfam" id="TIGR00254">
    <property type="entry name" value="GGDEF"/>
    <property type="match status" value="1"/>
</dbReference>
<dbReference type="SUPFAM" id="SSF55785">
    <property type="entry name" value="PYP-like sensor domain (PAS domain)"/>
    <property type="match status" value="2"/>
</dbReference>
<keyword evidence="4" id="KW-1185">Reference proteome</keyword>
<dbReference type="Proteomes" id="UP000683246">
    <property type="component" value="Chromosome"/>
</dbReference>
<dbReference type="SMART" id="SM00267">
    <property type="entry name" value="GGDEF"/>
    <property type="match status" value="1"/>
</dbReference>
<accession>A0A8J8MHY2</accession>
<dbReference type="Gene3D" id="3.30.450.20">
    <property type="entry name" value="PAS domain"/>
    <property type="match status" value="2"/>
</dbReference>
<dbReference type="PROSITE" id="PS51832">
    <property type="entry name" value="HD_GYP"/>
    <property type="match status" value="1"/>
</dbReference>
<dbReference type="PROSITE" id="PS50887">
    <property type="entry name" value="GGDEF"/>
    <property type="match status" value="1"/>
</dbReference>
<dbReference type="AlphaFoldDB" id="A0A8J8MHY2"/>